<evidence type="ECO:0000313" key="7">
    <source>
        <dbReference type="EMBL" id="GGI52779.1"/>
    </source>
</evidence>
<evidence type="ECO:0000256" key="1">
    <source>
        <dbReference type="ARBA" id="ARBA00004442"/>
    </source>
</evidence>
<sequence>MQNNMKFKISPVIKTAALAVLLSGSFSCKNMYDVEPQNQVEYKNVYQNIYDANAAVMGIYGKLLGLAQQYEIMNELRADLMEVTPNAGAELQQINTHNVQAGNSFADPQPFYAVILNCNDVMKNLKIMYDTQKLTANDFNQRWSDVAALRSWLYFQLGLHFGEVPYVTESLTNAADVRDASKYPRLTLDALVKTLITFMEALPFKDPYPAANSLVTQIDGYPSKIFFINKNCLLGDLYLWNNDYHNAAVVYKRVLETSTPVGPSDSYNYFNTYTLNSGTDNDAVTVSNWQALFSRSPQDREYQTEWIWSMVFDKAFTPENPFVNLFANSGGSYLVKPSQTAIDNWNAQAQNDGTPFDYRGPNTSYKIINGQPVIVKFLYNYLNTSTGLPINLLEKSGKWFLYRTATLHLRYAEAANRDGQTKIAWALVNAGIKSAYDDLNQPDPTLRRITLQPTPYDFDARKLDAPSIRGKYHRNLGIRARVGTTLLPVTFQQDMLGMENKIIDEAALELAFEGNRWQDLMRIANRRNDPAFLADKVYNKLLKDGNPAAATVRAKLMNKANWFLPFK</sequence>
<name>A0A917JCU7_9SPHI</name>
<protein>
    <recommendedName>
        <fullName evidence="6">RagB/SusD domain-containing protein</fullName>
    </recommendedName>
</protein>
<dbReference type="EMBL" id="BMDO01000018">
    <property type="protein sequence ID" value="GGI52779.1"/>
    <property type="molecule type" value="Genomic_DNA"/>
</dbReference>
<dbReference type="SUPFAM" id="SSF48452">
    <property type="entry name" value="TPR-like"/>
    <property type="match status" value="1"/>
</dbReference>
<dbReference type="Proteomes" id="UP000662074">
    <property type="component" value="Unassembled WGS sequence"/>
</dbReference>
<feature type="domain" description="RagB/SusD" evidence="6">
    <location>
        <begin position="478"/>
        <end position="532"/>
    </location>
</feature>
<dbReference type="Pfam" id="PF07980">
    <property type="entry name" value="SusD_RagB"/>
    <property type="match status" value="1"/>
</dbReference>
<gene>
    <name evidence="7" type="ORF">GCM10011425_39910</name>
</gene>
<accession>A0A917JCU7</accession>
<evidence type="ECO:0000256" key="4">
    <source>
        <dbReference type="ARBA" id="ARBA00023136"/>
    </source>
</evidence>
<evidence type="ECO:0000313" key="8">
    <source>
        <dbReference type="Proteomes" id="UP000662074"/>
    </source>
</evidence>
<dbReference type="AlphaFoldDB" id="A0A917JCU7"/>
<comment type="caution">
    <text evidence="7">The sequence shown here is derived from an EMBL/GenBank/DDBJ whole genome shotgun (WGS) entry which is preliminary data.</text>
</comment>
<dbReference type="PROSITE" id="PS51257">
    <property type="entry name" value="PROKAR_LIPOPROTEIN"/>
    <property type="match status" value="1"/>
</dbReference>
<keyword evidence="5" id="KW-0998">Cell outer membrane</keyword>
<comment type="subcellular location">
    <subcellularLocation>
        <location evidence="1">Cell outer membrane</location>
    </subcellularLocation>
</comment>
<dbReference type="GO" id="GO:0009279">
    <property type="term" value="C:cell outer membrane"/>
    <property type="evidence" value="ECO:0007669"/>
    <property type="project" value="UniProtKB-SubCell"/>
</dbReference>
<reference evidence="7" key="1">
    <citation type="journal article" date="2014" name="Int. J. Syst. Evol. Microbiol.">
        <title>Complete genome sequence of Corynebacterium casei LMG S-19264T (=DSM 44701T), isolated from a smear-ripened cheese.</title>
        <authorList>
            <consortium name="US DOE Joint Genome Institute (JGI-PGF)"/>
            <person name="Walter F."/>
            <person name="Albersmeier A."/>
            <person name="Kalinowski J."/>
            <person name="Ruckert C."/>
        </authorList>
    </citation>
    <scope>NUCLEOTIDE SEQUENCE</scope>
    <source>
        <strain evidence="7">CCM 8711</strain>
    </source>
</reference>
<keyword evidence="3" id="KW-0732">Signal</keyword>
<organism evidence="7 8">
    <name type="scientific">Mucilaginibacter galii</name>
    <dbReference type="NCBI Taxonomy" id="2005073"/>
    <lineage>
        <taxon>Bacteria</taxon>
        <taxon>Pseudomonadati</taxon>
        <taxon>Bacteroidota</taxon>
        <taxon>Sphingobacteriia</taxon>
        <taxon>Sphingobacteriales</taxon>
        <taxon>Sphingobacteriaceae</taxon>
        <taxon>Mucilaginibacter</taxon>
    </lineage>
</organism>
<dbReference type="InterPro" id="IPR011990">
    <property type="entry name" value="TPR-like_helical_dom_sf"/>
</dbReference>
<dbReference type="InterPro" id="IPR012944">
    <property type="entry name" value="SusD_RagB_dom"/>
</dbReference>
<evidence type="ECO:0000256" key="5">
    <source>
        <dbReference type="ARBA" id="ARBA00023237"/>
    </source>
</evidence>
<comment type="similarity">
    <text evidence="2">Belongs to the SusD family.</text>
</comment>
<evidence type="ECO:0000259" key="6">
    <source>
        <dbReference type="Pfam" id="PF07980"/>
    </source>
</evidence>
<proteinExistence type="inferred from homology"/>
<evidence type="ECO:0000256" key="3">
    <source>
        <dbReference type="ARBA" id="ARBA00022729"/>
    </source>
</evidence>
<reference evidence="7" key="2">
    <citation type="submission" date="2020-09" db="EMBL/GenBank/DDBJ databases">
        <authorList>
            <person name="Sun Q."/>
            <person name="Sedlacek I."/>
        </authorList>
    </citation>
    <scope>NUCLEOTIDE SEQUENCE</scope>
    <source>
        <strain evidence="7">CCM 8711</strain>
    </source>
</reference>
<keyword evidence="8" id="KW-1185">Reference proteome</keyword>
<keyword evidence="4" id="KW-0472">Membrane</keyword>
<evidence type="ECO:0000256" key="2">
    <source>
        <dbReference type="ARBA" id="ARBA00006275"/>
    </source>
</evidence>
<dbReference type="Gene3D" id="1.25.40.390">
    <property type="match status" value="1"/>
</dbReference>